<dbReference type="STRING" id="3880.A0A072V8E7"/>
<dbReference type="HOGENOM" id="CLU_089116_0_0_1"/>
<sequence length="299" mass="33334">MEKTSCACTLLIQLCLCCALYIALNLGQPQTLLNTNATQQDNDIYFISVNGGFRTINQQLHLLNMMEKVAKAYKASFVVCTSKLGGDDPLMQNATLRFPSLRLPWYTTYTSRAAKSGGEQVGCFEQKINLSNGKTLDVIGVDTQALQDSILSRSLNGNKNNQLHWLLRTLQANSSNWRIVVGYQPLLICGQNKENTKKTKAFEYLHHLFTKFAVDVYLSGQDCTIQVPDNRVAYIGNPGLNEKKSYSVFLNGKSVFSRELANGFLLHQVSSTQIVTYYVSLAGEVAFKTVLQEKSTEVM</sequence>
<reference evidence="2 5" key="1">
    <citation type="journal article" date="2011" name="Nature">
        <title>The Medicago genome provides insight into the evolution of rhizobial symbioses.</title>
        <authorList>
            <person name="Young N.D."/>
            <person name="Debelle F."/>
            <person name="Oldroyd G.E."/>
            <person name="Geurts R."/>
            <person name="Cannon S.B."/>
            <person name="Udvardi M.K."/>
            <person name="Benedito V.A."/>
            <person name="Mayer K.F."/>
            <person name="Gouzy J."/>
            <person name="Schoof H."/>
            <person name="Van de Peer Y."/>
            <person name="Proost S."/>
            <person name="Cook D.R."/>
            <person name="Meyers B.C."/>
            <person name="Spannagl M."/>
            <person name="Cheung F."/>
            <person name="De Mita S."/>
            <person name="Krishnakumar V."/>
            <person name="Gundlach H."/>
            <person name="Zhou S."/>
            <person name="Mudge J."/>
            <person name="Bharti A.K."/>
            <person name="Murray J.D."/>
            <person name="Naoumkina M.A."/>
            <person name="Rosen B."/>
            <person name="Silverstein K.A."/>
            <person name="Tang H."/>
            <person name="Rombauts S."/>
            <person name="Zhao P.X."/>
            <person name="Zhou P."/>
            <person name="Barbe V."/>
            <person name="Bardou P."/>
            <person name="Bechner M."/>
            <person name="Bellec A."/>
            <person name="Berger A."/>
            <person name="Berges H."/>
            <person name="Bidwell S."/>
            <person name="Bisseling T."/>
            <person name="Choisne N."/>
            <person name="Couloux A."/>
            <person name="Denny R."/>
            <person name="Deshpande S."/>
            <person name="Dai X."/>
            <person name="Doyle J.J."/>
            <person name="Dudez A.M."/>
            <person name="Farmer A.D."/>
            <person name="Fouteau S."/>
            <person name="Franken C."/>
            <person name="Gibelin C."/>
            <person name="Gish J."/>
            <person name="Goldstein S."/>
            <person name="Gonzalez A.J."/>
            <person name="Green P.J."/>
            <person name="Hallab A."/>
            <person name="Hartog M."/>
            <person name="Hua A."/>
            <person name="Humphray S.J."/>
            <person name="Jeong D.H."/>
            <person name="Jing Y."/>
            <person name="Jocker A."/>
            <person name="Kenton S.M."/>
            <person name="Kim D.J."/>
            <person name="Klee K."/>
            <person name="Lai H."/>
            <person name="Lang C."/>
            <person name="Lin S."/>
            <person name="Macmil S.L."/>
            <person name="Magdelenat G."/>
            <person name="Matthews L."/>
            <person name="McCorrison J."/>
            <person name="Monaghan E.L."/>
            <person name="Mun J.H."/>
            <person name="Najar F.Z."/>
            <person name="Nicholson C."/>
            <person name="Noirot C."/>
            <person name="O'Bleness M."/>
            <person name="Paule C.R."/>
            <person name="Poulain J."/>
            <person name="Prion F."/>
            <person name="Qin B."/>
            <person name="Qu C."/>
            <person name="Retzel E.F."/>
            <person name="Riddle C."/>
            <person name="Sallet E."/>
            <person name="Samain S."/>
            <person name="Samson N."/>
            <person name="Sanders I."/>
            <person name="Saurat O."/>
            <person name="Scarpelli C."/>
            <person name="Schiex T."/>
            <person name="Segurens B."/>
            <person name="Severin A.J."/>
            <person name="Sherrier D.J."/>
            <person name="Shi R."/>
            <person name="Sims S."/>
            <person name="Singer S.R."/>
            <person name="Sinharoy S."/>
            <person name="Sterck L."/>
            <person name="Viollet A."/>
            <person name="Wang B.B."/>
            <person name="Wang K."/>
            <person name="Wang M."/>
            <person name="Wang X."/>
            <person name="Warfsmann J."/>
            <person name="Weissenbach J."/>
            <person name="White D.D."/>
            <person name="White J.D."/>
            <person name="Wiley G.B."/>
            <person name="Wincker P."/>
            <person name="Xing Y."/>
            <person name="Yang L."/>
            <person name="Yao Z."/>
            <person name="Ying F."/>
            <person name="Zhai J."/>
            <person name="Zhou L."/>
            <person name="Zuber A."/>
            <person name="Denarie J."/>
            <person name="Dixon R.A."/>
            <person name="May G.D."/>
            <person name="Schwartz D.C."/>
            <person name="Rogers J."/>
            <person name="Quetier F."/>
            <person name="Town C.D."/>
            <person name="Roe B.A."/>
        </authorList>
    </citation>
    <scope>NUCLEOTIDE SEQUENCE [LARGE SCALE GENOMIC DNA]</scope>
    <source>
        <strain evidence="2">A17</strain>
        <strain evidence="4 5">cv. Jemalong A17</strain>
    </source>
</reference>
<dbReference type="EMBL" id="PSQE01000002">
    <property type="protein sequence ID" value="RHN73992.1"/>
    <property type="molecule type" value="Genomic_DNA"/>
</dbReference>
<organism evidence="2 5">
    <name type="scientific">Medicago truncatula</name>
    <name type="common">Barrel medic</name>
    <name type="synonym">Medicago tribuloides</name>
    <dbReference type="NCBI Taxonomy" id="3880"/>
    <lineage>
        <taxon>Eukaryota</taxon>
        <taxon>Viridiplantae</taxon>
        <taxon>Streptophyta</taxon>
        <taxon>Embryophyta</taxon>
        <taxon>Tracheophyta</taxon>
        <taxon>Spermatophyta</taxon>
        <taxon>Magnoliopsida</taxon>
        <taxon>eudicotyledons</taxon>
        <taxon>Gunneridae</taxon>
        <taxon>Pentapetalae</taxon>
        <taxon>rosids</taxon>
        <taxon>fabids</taxon>
        <taxon>Fabales</taxon>
        <taxon>Fabaceae</taxon>
        <taxon>Papilionoideae</taxon>
        <taxon>50 kb inversion clade</taxon>
        <taxon>NPAAA clade</taxon>
        <taxon>Hologalegina</taxon>
        <taxon>IRL clade</taxon>
        <taxon>Trifolieae</taxon>
        <taxon>Medicago</taxon>
    </lineage>
</organism>
<evidence type="ECO:0000313" key="4">
    <source>
        <dbReference type="EnsemblPlants" id="KEH37871"/>
    </source>
</evidence>
<reference evidence="3" key="4">
    <citation type="journal article" date="2018" name="Nat. Plants">
        <title>Whole-genome landscape of Medicago truncatula symbiotic genes.</title>
        <authorList>
            <person name="Pecrix Y."/>
            <person name="Gamas P."/>
            <person name="Carrere S."/>
        </authorList>
    </citation>
    <scope>NUCLEOTIDE SEQUENCE</scope>
    <source>
        <tissue evidence="3">Leaves</tissue>
    </source>
</reference>
<keyword evidence="5" id="KW-1185">Reference proteome</keyword>
<feature type="chain" id="PRO_5014500490" evidence="1">
    <location>
        <begin position="28"/>
        <end position="299"/>
    </location>
</feature>
<dbReference type="Gramene" id="rna9913">
    <property type="protein sequence ID" value="RHN73992.1"/>
    <property type="gene ID" value="gene9913"/>
</dbReference>
<evidence type="ECO:0000313" key="5">
    <source>
        <dbReference type="Proteomes" id="UP000002051"/>
    </source>
</evidence>
<name>A0A072V8E7_MEDTR</name>
<keyword evidence="1" id="KW-0732">Signal</keyword>
<dbReference type="Proteomes" id="UP000002051">
    <property type="component" value="Chromosome 2"/>
</dbReference>
<evidence type="ECO:0000256" key="1">
    <source>
        <dbReference type="SAM" id="SignalP"/>
    </source>
</evidence>
<dbReference type="EnsemblPlants" id="KEH37871">
    <property type="protein sequence ID" value="KEH37871"/>
    <property type="gene ID" value="MTR_2g450220"/>
</dbReference>
<dbReference type="PANTHER" id="PTHR32254">
    <property type="entry name" value="EXPRESSED PROTEIN"/>
    <property type="match status" value="1"/>
</dbReference>
<dbReference type="InterPro" id="IPR029052">
    <property type="entry name" value="Metallo-depent_PP-like"/>
</dbReference>
<dbReference type="ExpressionAtlas" id="A0A072V8E7">
    <property type="expression patterns" value="differential"/>
</dbReference>
<dbReference type="OrthoDB" id="411211at2759"/>
<reference evidence="2 5" key="2">
    <citation type="journal article" date="2014" name="BMC Genomics">
        <title>An improved genome release (version Mt4.0) for the model legume Medicago truncatula.</title>
        <authorList>
            <person name="Tang H."/>
            <person name="Krishnakumar V."/>
            <person name="Bidwell S."/>
            <person name="Rosen B."/>
            <person name="Chan A."/>
            <person name="Zhou S."/>
            <person name="Gentzbittel L."/>
            <person name="Childs K.L."/>
            <person name="Yandell M."/>
            <person name="Gundlach H."/>
            <person name="Mayer K.F."/>
            <person name="Schwartz D.C."/>
            <person name="Town C.D."/>
        </authorList>
    </citation>
    <scope>GENOME REANNOTATION</scope>
    <source>
        <strain evidence="2">A17</strain>
        <strain evidence="4 5">cv. Jemalong A17</strain>
    </source>
</reference>
<evidence type="ECO:0000313" key="3">
    <source>
        <dbReference type="EMBL" id="RHN73992.1"/>
    </source>
</evidence>
<dbReference type="Proteomes" id="UP000265566">
    <property type="component" value="Chromosome 2"/>
</dbReference>
<feature type="signal peptide" evidence="1">
    <location>
        <begin position="1"/>
        <end position="27"/>
    </location>
</feature>
<accession>A0A072V8E7</accession>
<dbReference type="Gene3D" id="3.60.21.10">
    <property type="match status" value="1"/>
</dbReference>
<dbReference type="AlphaFoldDB" id="A0A072V8E7"/>
<dbReference type="PANTHER" id="PTHR32254:SF5">
    <property type="entry name" value="CALCINEURIN-LIKE METALLO-PHOSPHOESTERASE SUPERFAMILY PROTEIN"/>
    <property type="match status" value="1"/>
</dbReference>
<dbReference type="KEGG" id="mtr:25488313"/>
<dbReference type="EMBL" id="CM001218">
    <property type="protein sequence ID" value="KEH37871.1"/>
    <property type="molecule type" value="Genomic_DNA"/>
</dbReference>
<reference evidence="4" key="3">
    <citation type="submission" date="2015-04" db="UniProtKB">
        <authorList>
            <consortium name="EnsemblPlants"/>
        </authorList>
    </citation>
    <scope>IDENTIFICATION</scope>
    <source>
        <strain evidence="4">cv. Jemalong A17</strain>
    </source>
</reference>
<evidence type="ECO:0000313" key="2">
    <source>
        <dbReference type="EMBL" id="KEH37871.1"/>
    </source>
</evidence>
<dbReference type="SUPFAM" id="SSF56300">
    <property type="entry name" value="Metallo-dependent phosphatases"/>
    <property type="match status" value="1"/>
</dbReference>
<gene>
    <name evidence="4" type="primary">25488313</name>
    <name evidence="2" type="ordered locus">MTR_2g450220</name>
    <name evidence="3" type="ORF">MtrunA17_Chr2g0304741</name>
</gene>
<protein>
    <submittedName>
        <fullName evidence="2">Calcineurin-like metallo-phosphoesterase superfamily protein</fullName>
    </submittedName>
    <submittedName>
        <fullName evidence="3">Putative metallo-dependent phosphatase</fullName>
    </submittedName>
</protein>
<proteinExistence type="predicted"/>